<dbReference type="InterPro" id="IPR017941">
    <property type="entry name" value="Rieske_2Fe-2S"/>
</dbReference>
<evidence type="ECO:0000256" key="5">
    <source>
        <dbReference type="ARBA" id="ARBA00023157"/>
    </source>
</evidence>
<dbReference type="GO" id="GO:0046872">
    <property type="term" value="F:metal ion binding"/>
    <property type="evidence" value="ECO:0007669"/>
    <property type="project" value="UniProtKB-KW"/>
</dbReference>
<reference evidence="9" key="2">
    <citation type="submission" date="2020-01" db="EMBL/GenBank/DDBJ databases">
        <authorList>
            <person name="Campanaro S."/>
        </authorList>
    </citation>
    <scope>NUCLEOTIDE SEQUENCE</scope>
    <source>
        <strain evidence="9">AS06rmzACSIP_7</strain>
    </source>
</reference>
<evidence type="ECO:0000256" key="6">
    <source>
        <dbReference type="ARBA" id="ARBA00034078"/>
    </source>
</evidence>
<dbReference type="EMBL" id="JAAYEE010000211">
    <property type="protein sequence ID" value="NLW36079.1"/>
    <property type="molecule type" value="Genomic_DNA"/>
</dbReference>
<keyword evidence="7" id="KW-1133">Transmembrane helix</keyword>
<dbReference type="GO" id="GO:0016020">
    <property type="term" value="C:membrane"/>
    <property type="evidence" value="ECO:0007669"/>
    <property type="project" value="InterPro"/>
</dbReference>
<dbReference type="CDD" id="cd03467">
    <property type="entry name" value="Rieske"/>
    <property type="match status" value="1"/>
</dbReference>
<keyword evidence="5" id="KW-1015">Disulfide bond</keyword>
<dbReference type="PRINTS" id="PR00162">
    <property type="entry name" value="RIESKE"/>
</dbReference>
<name>A0A971S1Z6_9BACT</name>
<keyword evidence="7" id="KW-0472">Membrane</keyword>
<protein>
    <submittedName>
        <fullName evidence="9">Rieske 2Fe-2S domain-containing protein</fullName>
    </submittedName>
</protein>
<evidence type="ECO:0000256" key="2">
    <source>
        <dbReference type="ARBA" id="ARBA00022723"/>
    </source>
</evidence>
<evidence type="ECO:0000313" key="9">
    <source>
        <dbReference type="EMBL" id="NLW36079.1"/>
    </source>
</evidence>
<dbReference type="Proteomes" id="UP000777265">
    <property type="component" value="Unassembled WGS sequence"/>
</dbReference>
<keyword evidence="3" id="KW-0408">Iron</keyword>
<dbReference type="Gene3D" id="2.102.10.10">
    <property type="entry name" value="Rieske [2Fe-2S] iron-sulphur domain"/>
    <property type="match status" value="1"/>
</dbReference>
<dbReference type="SUPFAM" id="SSF50022">
    <property type="entry name" value="ISP domain"/>
    <property type="match status" value="1"/>
</dbReference>
<dbReference type="GO" id="GO:0051537">
    <property type="term" value="F:2 iron, 2 sulfur cluster binding"/>
    <property type="evidence" value="ECO:0007669"/>
    <property type="project" value="UniProtKB-KW"/>
</dbReference>
<comment type="caution">
    <text evidence="9">The sequence shown here is derived from an EMBL/GenBank/DDBJ whole genome shotgun (WGS) entry which is preliminary data.</text>
</comment>
<gene>
    <name evidence="9" type="ORF">GXY80_11470</name>
</gene>
<sequence length="159" mass="17809">MTEMKIDYSLVSRRTFLNTLFGGWLLAFTGGSVYALLKFAFPTPGKEPDFVILDADQYVDIPRNSVKPFAWGGKLGFFFKNSNGTTAALKGVCTHMECNITYRPEDRKFYCACHKGWFDEAGNNIAGPPPKPLEFFDVRIEGKKLIIARKGIKVEPSKA</sequence>
<dbReference type="InterPro" id="IPR014349">
    <property type="entry name" value="Rieske_Fe-S_prot"/>
</dbReference>
<dbReference type="PROSITE" id="PS51296">
    <property type="entry name" value="RIESKE"/>
    <property type="match status" value="1"/>
</dbReference>
<keyword evidence="2" id="KW-0479">Metal-binding</keyword>
<organism evidence="9 10">
    <name type="scientific">Syntrophorhabdus aromaticivorans</name>
    <dbReference type="NCBI Taxonomy" id="328301"/>
    <lineage>
        <taxon>Bacteria</taxon>
        <taxon>Pseudomonadati</taxon>
        <taxon>Thermodesulfobacteriota</taxon>
        <taxon>Syntrophorhabdia</taxon>
        <taxon>Syntrophorhabdales</taxon>
        <taxon>Syntrophorhabdaceae</taxon>
        <taxon>Syntrophorhabdus</taxon>
    </lineage>
</organism>
<proteinExistence type="predicted"/>
<evidence type="ECO:0000256" key="3">
    <source>
        <dbReference type="ARBA" id="ARBA00023004"/>
    </source>
</evidence>
<keyword evidence="7" id="KW-0812">Transmembrane</keyword>
<dbReference type="InterPro" id="IPR036922">
    <property type="entry name" value="Rieske_2Fe-2S_sf"/>
</dbReference>
<feature type="domain" description="Rieske" evidence="8">
    <location>
        <begin position="53"/>
        <end position="147"/>
    </location>
</feature>
<dbReference type="PANTHER" id="PTHR10134">
    <property type="entry name" value="CYTOCHROME B-C1 COMPLEX SUBUNIT RIESKE, MITOCHONDRIAL"/>
    <property type="match status" value="1"/>
</dbReference>
<evidence type="ECO:0000256" key="7">
    <source>
        <dbReference type="SAM" id="Phobius"/>
    </source>
</evidence>
<dbReference type="Pfam" id="PF00355">
    <property type="entry name" value="Rieske"/>
    <property type="match status" value="1"/>
</dbReference>
<reference evidence="9" key="1">
    <citation type="journal article" date="2020" name="Biotechnol. Biofuels">
        <title>New insights from the biogas microbiome by comprehensive genome-resolved metagenomics of nearly 1600 species originating from multiple anaerobic digesters.</title>
        <authorList>
            <person name="Campanaro S."/>
            <person name="Treu L."/>
            <person name="Rodriguez-R L.M."/>
            <person name="Kovalovszki A."/>
            <person name="Ziels R.M."/>
            <person name="Maus I."/>
            <person name="Zhu X."/>
            <person name="Kougias P.G."/>
            <person name="Basile A."/>
            <person name="Luo G."/>
            <person name="Schluter A."/>
            <person name="Konstantinidis K.T."/>
            <person name="Angelidaki I."/>
        </authorList>
    </citation>
    <scope>NUCLEOTIDE SEQUENCE</scope>
    <source>
        <strain evidence="9">AS06rmzACSIP_7</strain>
    </source>
</reference>
<keyword evidence="1" id="KW-0001">2Fe-2S</keyword>
<comment type="cofactor">
    <cofactor evidence="6">
        <name>[2Fe-2S] cluster</name>
        <dbReference type="ChEBI" id="CHEBI:190135"/>
    </cofactor>
</comment>
<evidence type="ECO:0000313" key="10">
    <source>
        <dbReference type="Proteomes" id="UP000777265"/>
    </source>
</evidence>
<keyword evidence="4" id="KW-0411">Iron-sulfur</keyword>
<dbReference type="InterPro" id="IPR005805">
    <property type="entry name" value="Rieske_Fe-S_prot_C"/>
</dbReference>
<evidence type="ECO:0000259" key="8">
    <source>
        <dbReference type="PROSITE" id="PS51296"/>
    </source>
</evidence>
<feature type="transmembrane region" description="Helical" evidence="7">
    <location>
        <begin position="20"/>
        <end position="37"/>
    </location>
</feature>
<dbReference type="AlphaFoldDB" id="A0A971S1Z6"/>
<evidence type="ECO:0000256" key="1">
    <source>
        <dbReference type="ARBA" id="ARBA00022714"/>
    </source>
</evidence>
<evidence type="ECO:0000256" key="4">
    <source>
        <dbReference type="ARBA" id="ARBA00023014"/>
    </source>
</evidence>
<accession>A0A971S1Z6</accession>